<dbReference type="OrthoDB" id="116031at2"/>
<keyword evidence="3" id="KW-1185">Reference proteome</keyword>
<evidence type="ECO:0008006" key="4">
    <source>
        <dbReference type="Google" id="ProtNLM"/>
    </source>
</evidence>
<dbReference type="Proteomes" id="UP000294257">
    <property type="component" value="Unassembled WGS sequence"/>
</dbReference>
<dbReference type="AlphaFoldDB" id="A0A4Q7KUT9"/>
<name>A0A4Q7KUT9_9PSEU</name>
<dbReference type="InterPro" id="IPR024747">
    <property type="entry name" value="Pyridox_Oxase-rel"/>
</dbReference>
<evidence type="ECO:0000313" key="3">
    <source>
        <dbReference type="Proteomes" id="UP000294257"/>
    </source>
</evidence>
<evidence type="ECO:0000256" key="1">
    <source>
        <dbReference type="SAM" id="MobiDB-lite"/>
    </source>
</evidence>
<dbReference type="PANTHER" id="PTHR34071">
    <property type="entry name" value="5-NITROIMIDAZOLE ANTIBIOTICS RESISTANCE PROTEIN, NIMA-FAMILY-RELATED PROTEIN-RELATED"/>
    <property type="match status" value="1"/>
</dbReference>
<dbReference type="InterPro" id="IPR012349">
    <property type="entry name" value="Split_barrel_FMN-bd"/>
</dbReference>
<dbReference type="EMBL" id="SGWQ01000004">
    <property type="protein sequence ID" value="RZS39272.1"/>
    <property type="molecule type" value="Genomic_DNA"/>
</dbReference>
<sequence>MTTEPLSPTDRSTIRRGKNRAVTDRRALYSVLDAGLVCHLAFVADGAPVVLPTGYGRDGETLYLHGSTGALSLRLGAETELCVNVTLLDGVVYARSVFHFSVNYRSAVVHGKPKVLTDRDAKLHGLRVITEHLAPGSWDHARQPSKVELAKTAVLALDLGEAAVKIRDGDPVDEPEDVTTEGVWAGVLPLRRAWGAPVPAPDLASPTDVPSHVTTREKP</sequence>
<reference evidence="2 3" key="1">
    <citation type="submission" date="2019-02" db="EMBL/GenBank/DDBJ databases">
        <title>Genomic Encyclopedia of Type Strains, Phase IV (KMG-IV): sequencing the most valuable type-strain genomes for metagenomic binning, comparative biology and taxonomic classification.</title>
        <authorList>
            <person name="Goeker M."/>
        </authorList>
    </citation>
    <scope>NUCLEOTIDE SEQUENCE [LARGE SCALE GENOMIC DNA]</scope>
    <source>
        <strain evidence="2 3">DSM 101727</strain>
    </source>
</reference>
<gene>
    <name evidence="2" type="ORF">EV193_104489</name>
</gene>
<evidence type="ECO:0000313" key="2">
    <source>
        <dbReference type="EMBL" id="RZS39272.1"/>
    </source>
</evidence>
<dbReference type="Gene3D" id="2.30.110.10">
    <property type="entry name" value="Electron Transport, Fmn-binding Protein, Chain A"/>
    <property type="match status" value="1"/>
</dbReference>
<dbReference type="Pfam" id="PF12900">
    <property type="entry name" value="Pyridox_ox_2"/>
    <property type="match status" value="1"/>
</dbReference>
<dbReference type="SUPFAM" id="SSF50475">
    <property type="entry name" value="FMN-binding split barrel"/>
    <property type="match status" value="1"/>
</dbReference>
<accession>A0A4Q7KUT9</accession>
<dbReference type="RefSeq" id="WP_130344824.1">
    <property type="nucleotide sequence ID" value="NZ_SGWQ01000004.1"/>
</dbReference>
<dbReference type="PANTHER" id="PTHR34071:SF2">
    <property type="entry name" value="FLAVIN-NUCLEOTIDE-BINDING PROTEIN"/>
    <property type="match status" value="1"/>
</dbReference>
<protein>
    <recommendedName>
        <fullName evidence="4">Nitroimidazol reductase NimA-like FMN-containing flavoprotein (Pyridoxamine 5'-phosphate oxidase superfamily)</fullName>
    </recommendedName>
</protein>
<comment type="caution">
    <text evidence="2">The sequence shown here is derived from an EMBL/GenBank/DDBJ whole genome shotgun (WGS) entry which is preliminary data.</text>
</comment>
<proteinExistence type="predicted"/>
<organism evidence="2 3">
    <name type="scientific">Herbihabitans rhizosphaerae</name>
    <dbReference type="NCBI Taxonomy" id="1872711"/>
    <lineage>
        <taxon>Bacteria</taxon>
        <taxon>Bacillati</taxon>
        <taxon>Actinomycetota</taxon>
        <taxon>Actinomycetes</taxon>
        <taxon>Pseudonocardiales</taxon>
        <taxon>Pseudonocardiaceae</taxon>
        <taxon>Herbihabitans</taxon>
    </lineage>
</organism>
<feature type="region of interest" description="Disordered" evidence="1">
    <location>
        <begin position="198"/>
        <end position="219"/>
    </location>
</feature>